<dbReference type="PANTHER" id="PTHR30308:SF2">
    <property type="entry name" value="SSRA-BINDING PROTEIN"/>
    <property type="match status" value="1"/>
</dbReference>
<dbReference type="Gene3D" id="2.40.280.10">
    <property type="match status" value="1"/>
</dbReference>
<dbReference type="GO" id="GO:0005829">
    <property type="term" value="C:cytosol"/>
    <property type="evidence" value="ECO:0007669"/>
    <property type="project" value="TreeGrafter"/>
</dbReference>
<dbReference type="InterPro" id="IPR023620">
    <property type="entry name" value="SmpB"/>
</dbReference>
<dbReference type="AlphaFoldDB" id="A0A5A5TWK5"/>
<comment type="caution">
    <text evidence="2">The sequence shown here is derived from an EMBL/GenBank/DDBJ whole genome shotgun (WGS) entry which is preliminary data.</text>
</comment>
<dbReference type="GO" id="GO:0070929">
    <property type="term" value="P:trans-translation"/>
    <property type="evidence" value="ECO:0007669"/>
    <property type="project" value="UniProtKB-UniRule"/>
</dbReference>
<dbReference type="Pfam" id="PF01668">
    <property type="entry name" value="SmpB"/>
    <property type="match status" value="1"/>
</dbReference>
<dbReference type="InterPro" id="IPR020081">
    <property type="entry name" value="SsrA-bd_prot_CS"/>
</dbReference>
<dbReference type="NCBIfam" id="NF003843">
    <property type="entry name" value="PRK05422.1"/>
    <property type="match status" value="1"/>
</dbReference>
<reference evidence="2 3" key="1">
    <citation type="submission" date="2019-04" db="EMBL/GenBank/DDBJ databases">
        <title>A pseudo-fructophilic Leuconostoc citreum strain F192-5 isolated from peel of satsuma mandarin: the first report for isolation and characterization of strain-dependent fructophilic-like characteristics.</title>
        <authorList>
            <person name="Maeno S."/>
            <person name="Tanizawa Y."/>
            <person name="Kajikawa A."/>
            <person name="Kanesaki Y."/>
            <person name="Kubota E."/>
            <person name="Arita M."/>
            <person name="Leon D."/>
            <person name="Endo A."/>
        </authorList>
    </citation>
    <scope>NUCLEOTIDE SEQUENCE [LARGE SCALE GENOMIC DNA]</scope>
    <source>
        <strain evidence="2 3">F192-5</strain>
    </source>
</reference>
<dbReference type="Proteomes" id="UP000323274">
    <property type="component" value="Unassembled WGS sequence"/>
</dbReference>
<gene>
    <name evidence="1 2" type="primary">smpB</name>
    <name evidence="2" type="ORF">LCIT_01020</name>
</gene>
<dbReference type="CDD" id="cd09294">
    <property type="entry name" value="SmpB"/>
    <property type="match status" value="1"/>
</dbReference>
<dbReference type="GO" id="GO:0070930">
    <property type="term" value="P:trans-translation-dependent protein tagging"/>
    <property type="evidence" value="ECO:0007669"/>
    <property type="project" value="TreeGrafter"/>
</dbReference>
<organism evidence="2 3">
    <name type="scientific">Leuconostoc citreum</name>
    <dbReference type="NCBI Taxonomy" id="33964"/>
    <lineage>
        <taxon>Bacteria</taxon>
        <taxon>Bacillati</taxon>
        <taxon>Bacillota</taxon>
        <taxon>Bacilli</taxon>
        <taxon>Lactobacillales</taxon>
        <taxon>Lactobacillaceae</taxon>
        <taxon>Leuconostoc</taxon>
    </lineage>
</organism>
<comment type="similarity">
    <text evidence="1">Belongs to the SmpB family.</text>
</comment>
<evidence type="ECO:0000313" key="2">
    <source>
        <dbReference type="EMBL" id="GDZ82860.1"/>
    </source>
</evidence>
<comment type="subcellular location">
    <subcellularLocation>
        <location evidence="1">Cytoplasm</location>
    </subcellularLocation>
    <text evidence="1">The tmRNA-SmpB complex associates with stalled 70S ribosomes.</text>
</comment>
<dbReference type="HAMAP" id="MF_00023">
    <property type="entry name" value="SmpB"/>
    <property type="match status" value="1"/>
</dbReference>
<dbReference type="NCBIfam" id="TIGR00086">
    <property type="entry name" value="smpB"/>
    <property type="match status" value="1"/>
</dbReference>
<dbReference type="RefSeq" id="WP_004907330.1">
    <property type="nucleotide sequence ID" value="NZ_BJJW01000001.1"/>
</dbReference>
<dbReference type="GO" id="GO:0003723">
    <property type="term" value="F:RNA binding"/>
    <property type="evidence" value="ECO:0007669"/>
    <property type="project" value="UniProtKB-UniRule"/>
</dbReference>
<dbReference type="SUPFAM" id="SSF74982">
    <property type="entry name" value="Small protein B (SmpB)"/>
    <property type="match status" value="1"/>
</dbReference>
<proteinExistence type="inferred from homology"/>
<dbReference type="PANTHER" id="PTHR30308">
    <property type="entry name" value="TMRNA-BINDING COMPONENT OF TRANS-TRANSLATION TAGGING COMPLEX"/>
    <property type="match status" value="1"/>
</dbReference>
<protein>
    <recommendedName>
        <fullName evidence="1">SsrA-binding protein</fullName>
    </recommendedName>
    <alternativeName>
        <fullName evidence="1">Small protein B</fullName>
    </alternativeName>
</protein>
<dbReference type="OMA" id="WTNHSAR"/>
<evidence type="ECO:0000256" key="1">
    <source>
        <dbReference type="HAMAP-Rule" id="MF_00023"/>
    </source>
</evidence>
<name>A0A5A5TWK5_LEUCI</name>
<dbReference type="PROSITE" id="PS01317">
    <property type="entry name" value="SSRP"/>
    <property type="match status" value="1"/>
</dbReference>
<keyword evidence="1" id="KW-0963">Cytoplasm</keyword>
<evidence type="ECO:0000313" key="3">
    <source>
        <dbReference type="Proteomes" id="UP000323274"/>
    </source>
</evidence>
<accession>A0A5A5TWK5</accession>
<sequence length="155" mass="17748">MVKNKKQDQHNVLAQNRKARFNYAISETFEAGIALTGTEIKSVRAGQITIGDGFVTIHDDNALLTNVHIAPYTAGNRFNVDPLRTRRLLLHKREIRQLEKAVTEPGVTIVPLKVYLKHGFAKLLIGIGRGKKQYDKRDDIKRRDQERELGRRLKH</sequence>
<keyword evidence="1" id="KW-0694">RNA-binding</keyword>
<comment type="function">
    <text evidence="1">Required for rescue of stalled ribosomes mediated by trans-translation. Binds to transfer-messenger RNA (tmRNA), required for stable association of tmRNA with ribosomes. tmRNA and SmpB together mimic tRNA shape, replacing the anticodon stem-loop with SmpB. tmRNA is encoded by the ssrA gene; the 2 termini fold to resemble tRNA(Ala) and it encodes a 'tag peptide', a short internal open reading frame. During trans-translation Ala-aminoacylated tmRNA acts like a tRNA, entering the A-site of stalled ribosomes, displacing the stalled mRNA. The ribosome then switches to translate the ORF on the tmRNA; the nascent peptide is terminated with the 'tag peptide' encoded by the tmRNA and targeted for degradation. The ribosome is freed to recommence translation, which seems to be the essential function of trans-translation.</text>
</comment>
<dbReference type="EMBL" id="BJJW01000001">
    <property type="protein sequence ID" value="GDZ82860.1"/>
    <property type="molecule type" value="Genomic_DNA"/>
</dbReference>
<dbReference type="InterPro" id="IPR000037">
    <property type="entry name" value="SsrA-bd_prot"/>
</dbReference>